<keyword evidence="9" id="KW-1185">Reference proteome</keyword>
<evidence type="ECO:0000256" key="4">
    <source>
        <dbReference type="ARBA" id="ARBA00022692"/>
    </source>
</evidence>
<keyword evidence="5 7" id="KW-1133">Transmembrane helix</keyword>
<gene>
    <name evidence="8" type="ORF">A6770_22360</name>
</gene>
<dbReference type="Proteomes" id="UP000252107">
    <property type="component" value="Unassembled WGS sequence"/>
</dbReference>
<evidence type="ECO:0000256" key="5">
    <source>
        <dbReference type="ARBA" id="ARBA00022989"/>
    </source>
</evidence>
<evidence type="ECO:0000256" key="6">
    <source>
        <dbReference type="ARBA" id="ARBA00023136"/>
    </source>
</evidence>
<dbReference type="PANTHER" id="PTHR33884">
    <property type="entry name" value="UPF0410 PROTEIN YMGE"/>
    <property type="match status" value="1"/>
</dbReference>
<evidence type="ECO:0000256" key="2">
    <source>
        <dbReference type="ARBA" id="ARBA00011006"/>
    </source>
</evidence>
<proteinExistence type="inferred from homology"/>
<dbReference type="AlphaFoldDB" id="A0A367R1P8"/>
<keyword evidence="3" id="KW-1003">Cell membrane</keyword>
<name>A0A367R1P8_9NOSO</name>
<dbReference type="GO" id="GO:0005886">
    <property type="term" value="C:plasma membrane"/>
    <property type="evidence" value="ECO:0007669"/>
    <property type="project" value="UniProtKB-SubCell"/>
</dbReference>
<evidence type="ECO:0000313" key="8">
    <source>
        <dbReference type="EMBL" id="RCJ29474.1"/>
    </source>
</evidence>
<comment type="caution">
    <text evidence="8">The sequence shown here is derived from an EMBL/GenBank/DDBJ whole genome shotgun (WGS) entry which is preliminary data.</text>
</comment>
<protein>
    <submittedName>
        <fullName evidence="8">Transglycosylase</fullName>
    </submittedName>
</protein>
<dbReference type="EMBL" id="LXQD01000293">
    <property type="protein sequence ID" value="RCJ29474.1"/>
    <property type="molecule type" value="Genomic_DNA"/>
</dbReference>
<comment type="similarity">
    <text evidence="2">Belongs to the UPF0410 family.</text>
</comment>
<evidence type="ECO:0000256" key="7">
    <source>
        <dbReference type="SAM" id="Phobius"/>
    </source>
</evidence>
<feature type="transmembrane region" description="Helical" evidence="7">
    <location>
        <begin position="64"/>
        <end position="87"/>
    </location>
</feature>
<feature type="transmembrane region" description="Helical" evidence="7">
    <location>
        <begin position="30"/>
        <end position="52"/>
    </location>
</feature>
<evidence type="ECO:0000256" key="1">
    <source>
        <dbReference type="ARBA" id="ARBA00004651"/>
    </source>
</evidence>
<accession>A0A367R1P8</accession>
<dbReference type="PANTHER" id="PTHR33884:SF3">
    <property type="entry name" value="UPF0410 PROTEIN YMGE"/>
    <property type="match status" value="1"/>
</dbReference>
<evidence type="ECO:0000256" key="3">
    <source>
        <dbReference type="ARBA" id="ARBA00022475"/>
    </source>
</evidence>
<organism evidence="8 9">
    <name type="scientific">Nostoc minutum NIES-26</name>
    <dbReference type="NCBI Taxonomy" id="1844469"/>
    <lineage>
        <taxon>Bacteria</taxon>
        <taxon>Bacillati</taxon>
        <taxon>Cyanobacteriota</taxon>
        <taxon>Cyanophyceae</taxon>
        <taxon>Nostocales</taxon>
        <taxon>Nostocaceae</taxon>
        <taxon>Nostoc</taxon>
    </lineage>
</organism>
<dbReference type="InterPro" id="IPR007341">
    <property type="entry name" value="Transgly_assoc"/>
</dbReference>
<keyword evidence="6 7" id="KW-0472">Membrane</keyword>
<sequence>MGNIIAWLVLGLIAGALAKAFYPGHQGGGIFATIGLGILGALIGGYLGQILLGSSAAAAASVGALSIGSIIFSVLGAMLLIFLWGLFTRRAV</sequence>
<evidence type="ECO:0000313" key="9">
    <source>
        <dbReference type="Proteomes" id="UP000252107"/>
    </source>
</evidence>
<reference evidence="8" key="1">
    <citation type="submission" date="2016-04" db="EMBL/GenBank/DDBJ databases">
        <authorList>
            <person name="Tabuchi Yagui T.R."/>
        </authorList>
    </citation>
    <scope>NUCLEOTIDE SEQUENCE [LARGE SCALE GENOMIC DNA]</scope>
    <source>
        <strain evidence="8">NIES-26</strain>
    </source>
</reference>
<keyword evidence="4 7" id="KW-0812">Transmembrane</keyword>
<comment type="subcellular location">
    <subcellularLocation>
        <location evidence="1">Cell membrane</location>
        <topology evidence="1">Multi-pass membrane protein</topology>
    </subcellularLocation>
</comment>